<sequence length="345" mass="34770">MSNGVTIDNFKNTGIIDINTNLSYGSALLLGTFNGSKPSIIKTFTNEGTIKSNNHGVSITTSNKIETFTNKGTIDVEGNGINFFIFVGLGDGVSELGQINLESGSIIKAGQNGIYIDGGIQDIKAKGIEVKKGAKVEGGNAGIFIGGGKQLDTLIKISGEVKGGKAGIINEGVIGSGSDSSGDTGIKIEEGGSLAGGIVNQGNGSITGSITVEEGGQLDSIVNTSTSDTGISGSITNNSDNKLEISNGEGATIGGGIVNNGSADLVISNQGNVGKDKDGNTVTNNGGGSVNIQDWVVSTDENGQLETVVVGGDNKDNVTVDKVTVDQSGLDLGQLDNVSNLISGV</sequence>
<accession>A0ABY2TKY3</accession>
<evidence type="ECO:0000313" key="1">
    <source>
        <dbReference type="EMBL" id="TKX34512.1"/>
    </source>
</evidence>
<keyword evidence="2" id="KW-1185">Reference proteome</keyword>
<organism evidence="1 2">
    <name type="scientific">Campylobacter taeniopygiae</name>
    <dbReference type="NCBI Taxonomy" id="2510188"/>
    <lineage>
        <taxon>Bacteria</taxon>
        <taxon>Pseudomonadati</taxon>
        <taxon>Campylobacterota</taxon>
        <taxon>Epsilonproteobacteria</taxon>
        <taxon>Campylobacterales</taxon>
        <taxon>Campylobacteraceae</taxon>
        <taxon>Campylobacter</taxon>
    </lineage>
</organism>
<evidence type="ECO:0008006" key="3">
    <source>
        <dbReference type="Google" id="ProtNLM"/>
    </source>
</evidence>
<evidence type="ECO:0000313" key="2">
    <source>
        <dbReference type="Proteomes" id="UP000309584"/>
    </source>
</evidence>
<gene>
    <name evidence="1" type="ORF">CQA75_00980</name>
</gene>
<name>A0ABY2TKY3_9BACT</name>
<feature type="non-terminal residue" evidence="1">
    <location>
        <position position="345"/>
    </location>
</feature>
<dbReference type="EMBL" id="NXLY01000002">
    <property type="protein sequence ID" value="TKX34512.1"/>
    <property type="molecule type" value="Genomic_DNA"/>
</dbReference>
<proteinExistence type="predicted"/>
<dbReference type="Proteomes" id="UP000309584">
    <property type="component" value="Unassembled WGS sequence"/>
</dbReference>
<protein>
    <recommendedName>
        <fullName evidence="3">Autotransporter</fullName>
    </recommendedName>
</protein>
<reference evidence="1 2" key="1">
    <citation type="submission" date="2018-05" db="EMBL/GenBank/DDBJ databases">
        <title>Novel Campyloabacter and Helicobacter Species and Strains.</title>
        <authorList>
            <person name="Mannion A.J."/>
            <person name="Shen Z."/>
            <person name="Fox J.G."/>
        </authorList>
    </citation>
    <scope>NUCLEOTIDE SEQUENCE [LARGE SCALE GENOMIC DNA]</scope>
    <source>
        <strain evidence="2">MIT10-5678</strain>
    </source>
</reference>
<comment type="caution">
    <text evidence="1">The sequence shown here is derived from an EMBL/GenBank/DDBJ whole genome shotgun (WGS) entry which is preliminary data.</text>
</comment>